<accession>A0A226NMH5</accession>
<feature type="compositionally biased region" description="Polar residues" evidence="1">
    <location>
        <begin position="83"/>
        <end position="102"/>
    </location>
</feature>
<keyword evidence="3" id="KW-1185">Reference proteome</keyword>
<dbReference type="Proteomes" id="UP000198323">
    <property type="component" value="Unassembled WGS sequence"/>
</dbReference>
<protein>
    <submittedName>
        <fullName evidence="2">Uncharacterized protein</fullName>
    </submittedName>
</protein>
<dbReference type="EMBL" id="MCFN01000012">
    <property type="protein sequence ID" value="OXB68608.1"/>
    <property type="molecule type" value="Genomic_DNA"/>
</dbReference>
<name>A0A226NMH5_CALSU</name>
<evidence type="ECO:0000313" key="3">
    <source>
        <dbReference type="Proteomes" id="UP000198323"/>
    </source>
</evidence>
<comment type="caution">
    <text evidence="2">The sequence shown here is derived from an EMBL/GenBank/DDBJ whole genome shotgun (WGS) entry which is preliminary data.</text>
</comment>
<dbReference type="AlphaFoldDB" id="A0A226NMH5"/>
<evidence type="ECO:0000313" key="2">
    <source>
        <dbReference type="EMBL" id="OXB68608.1"/>
    </source>
</evidence>
<feature type="region of interest" description="Disordered" evidence="1">
    <location>
        <begin position="48"/>
        <end position="102"/>
    </location>
</feature>
<organism evidence="2 3">
    <name type="scientific">Callipepla squamata</name>
    <name type="common">Scaled quail</name>
    <dbReference type="NCBI Taxonomy" id="9009"/>
    <lineage>
        <taxon>Eukaryota</taxon>
        <taxon>Metazoa</taxon>
        <taxon>Chordata</taxon>
        <taxon>Craniata</taxon>
        <taxon>Vertebrata</taxon>
        <taxon>Euteleostomi</taxon>
        <taxon>Archelosauria</taxon>
        <taxon>Archosauria</taxon>
        <taxon>Dinosauria</taxon>
        <taxon>Saurischia</taxon>
        <taxon>Theropoda</taxon>
        <taxon>Coelurosauria</taxon>
        <taxon>Aves</taxon>
        <taxon>Neognathae</taxon>
        <taxon>Galloanserae</taxon>
        <taxon>Galliformes</taxon>
        <taxon>Odontophoridae</taxon>
        <taxon>Callipepla</taxon>
    </lineage>
</organism>
<feature type="compositionally biased region" description="Low complexity" evidence="1">
    <location>
        <begin position="48"/>
        <end position="61"/>
    </location>
</feature>
<evidence type="ECO:0000256" key="1">
    <source>
        <dbReference type="SAM" id="MobiDB-lite"/>
    </source>
</evidence>
<gene>
    <name evidence="2" type="ORF">ASZ78_014255</name>
</gene>
<proteinExistence type="predicted"/>
<reference evidence="2 3" key="1">
    <citation type="submission" date="2016-07" db="EMBL/GenBank/DDBJ databases">
        <title>Disparate Historic Effective Population Sizes Predicted by Modern Levels of Genome Diversity for the Scaled Quail (Callipepla squamata) and the Northern Bobwhite (Colinus virginianus): Inferences from First and Second Generation Draft Genome Assemblies for Sympatric New World Quail.</title>
        <authorList>
            <person name="Oldeschulte D.L."/>
            <person name="Halley Y.A."/>
            <person name="Bhattarai E.K."/>
            <person name="Brashear W.A."/>
            <person name="Hill J."/>
            <person name="Metz R.P."/>
            <person name="Johnson C.D."/>
            <person name="Rollins D."/>
            <person name="Peterson M.J."/>
            <person name="Bickhart D.M."/>
            <person name="Decker J.E."/>
            <person name="Seabury C.M."/>
        </authorList>
    </citation>
    <scope>NUCLEOTIDE SEQUENCE [LARGE SCALE GENOMIC DNA]</scope>
    <source>
        <strain evidence="2 3">Texas</strain>
        <tissue evidence="2">Leg muscle</tissue>
    </source>
</reference>
<sequence>MATAAPNGRTEVLEAPAEAEVMIAGDTEENAEVKIITLTILRALSVTSSESARSSRCLELSGTEEKKMQKTEKKRKKKKEQQIISQNNKGNLFSGSIQMRLS</sequence>